<organism evidence="1 2">
    <name type="scientific">Sodalis glossinidius (strain morsitans)</name>
    <dbReference type="NCBI Taxonomy" id="343509"/>
    <lineage>
        <taxon>Bacteria</taxon>
        <taxon>Pseudomonadati</taxon>
        <taxon>Pseudomonadota</taxon>
        <taxon>Gammaproteobacteria</taxon>
        <taxon>Enterobacterales</taxon>
        <taxon>Bruguierivoracaceae</taxon>
        <taxon>Sodalis</taxon>
    </lineage>
</organism>
<dbReference type="EMBL" id="LN854557">
    <property type="protein sequence ID" value="CRL44575.1"/>
    <property type="molecule type" value="Genomic_DNA"/>
</dbReference>
<evidence type="ECO:0000313" key="1">
    <source>
        <dbReference type="EMBL" id="CRL44575.1"/>
    </source>
</evidence>
<gene>
    <name evidence="1" type="ORF">SGGMMB4_01743</name>
</gene>
<dbReference type="RefSeq" id="WP_148203395.1">
    <property type="nucleotide sequence ID" value="NC_007712.1"/>
</dbReference>
<reference evidence="1 2" key="1">
    <citation type="submission" date="2015-05" db="EMBL/GenBank/DDBJ databases">
        <authorList>
            <person name="Goodhead I."/>
        </authorList>
    </citation>
    <scope>NUCLEOTIDE SEQUENCE [LARGE SCALE GENOMIC DNA]</scope>
    <source>
        <strain evidence="2">morsitans</strain>
    </source>
</reference>
<evidence type="ECO:0000313" key="2">
    <source>
        <dbReference type="Proteomes" id="UP000245838"/>
    </source>
</evidence>
<proteinExistence type="predicted"/>
<sequence>MSSYFNIQIDNIFSQAKSGVSDFYSARASVLSNLVSKLCSAVRNINSSSYGHYSPRDMENPAKLCSTVKNIKPSNYGNYSPRKIEALSHLQHAEIQLQEHKNERLI</sequence>
<dbReference type="Proteomes" id="UP000245838">
    <property type="component" value="Chromosome sggmmb4_Chromosome"/>
</dbReference>
<dbReference type="AlphaFoldDB" id="A0A193QI25"/>
<accession>A0A193QI25</accession>
<name>A0A193QI25_SODGM</name>
<protein>
    <submittedName>
        <fullName evidence="1">Uncharacterized protein</fullName>
    </submittedName>
</protein>